<evidence type="ECO:0000256" key="1">
    <source>
        <dbReference type="ARBA" id="ARBA00001974"/>
    </source>
</evidence>
<dbReference type="GO" id="GO:0016972">
    <property type="term" value="F:thiol oxidase activity"/>
    <property type="evidence" value="ECO:0007669"/>
    <property type="project" value="UniProtKB-EC"/>
</dbReference>
<evidence type="ECO:0000259" key="7">
    <source>
        <dbReference type="PROSITE" id="PS51324"/>
    </source>
</evidence>
<dbReference type="SUPFAM" id="SSF69000">
    <property type="entry name" value="FAD-dependent thiol oxidase"/>
    <property type="match status" value="1"/>
</dbReference>
<dbReference type="EC" id="1.8.3.2" evidence="2"/>
<reference evidence="8" key="1">
    <citation type="journal article" date="2020" name="Nature">
        <title>Giant virus diversity and host interactions through global metagenomics.</title>
        <authorList>
            <person name="Schulz F."/>
            <person name="Roux S."/>
            <person name="Paez-Espino D."/>
            <person name="Jungbluth S."/>
            <person name="Walsh D.A."/>
            <person name="Denef V.J."/>
            <person name="McMahon K.D."/>
            <person name="Konstantinidis K.T."/>
            <person name="Eloe-Fadrosh E.A."/>
            <person name="Kyrpides N.C."/>
            <person name="Woyke T."/>
        </authorList>
    </citation>
    <scope>NUCLEOTIDE SEQUENCE</scope>
    <source>
        <strain evidence="8">GVMAG-M-3300013004-44</strain>
    </source>
</reference>
<dbReference type="InterPro" id="IPR036774">
    <property type="entry name" value="ERV/ALR_sulphydryl_oxid_sf"/>
</dbReference>
<protein>
    <recommendedName>
        <fullName evidence="2">thiol oxidase</fullName>
        <ecNumber evidence="2">1.8.3.2</ecNumber>
    </recommendedName>
</protein>
<keyword evidence="4" id="KW-0274">FAD</keyword>
<evidence type="ECO:0000256" key="5">
    <source>
        <dbReference type="ARBA" id="ARBA00023002"/>
    </source>
</evidence>
<proteinExistence type="predicted"/>
<accession>A0A6C0BHU8</accession>
<keyword evidence="6" id="KW-1015">Disulfide bond</keyword>
<feature type="domain" description="ERV/ALR sulfhydryl oxidase" evidence="7">
    <location>
        <begin position="2"/>
        <end position="107"/>
    </location>
</feature>
<sequence>METPQNSIWGPELWTILHSSAERIGSKALGRLPGEELRIWSTLLSSLRYSLPCPQCKKHYTDYFSTHPMPQWDKDTMRHWLYELHQLVNQKTGKDNTFTMEQVELHYSQPFHFTRHVAIVRGQMVAAIRLKWVERMDMQRTMRILEELKRFYDFF</sequence>
<name>A0A6C0BHU8_9ZZZZ</name>
<comment type="cofactor">
    <cofactor evidence="1">
        <name>FAD</name>
        <dbReference type="ChEBI" id="CHEBI:57692"/>
    </cofactor>
</comment>
<keyword evidence="3" id="KW-0285">Flavoprotein</keyword>
<evidence type="ECO:0000313" key="8">
    <source>
        <dbReference type="EMBL" id="QHS91294.1"/>
    </source>
</evidence>
<dbReference type="Gene3D" id="1.20.120.310">
    <property type="entry name" value="ERV/ALR sulfhydryl oxidase domain"/>
    <property type="match status" value="1"/>
</dbReference>
<keyword evidence="5" id="KW-0560">Oxidoreductase</keyword>
<evidence type="ECO:0000256" key="3">
    <source>
        <dbReference type="ARBA" id="ARBA00022630"/>
    </source>
</evidence>
<organism evidence="8">
    <name type="scientific">viral metagenome</name>
    <dbReference type="NCBI Taxonomy" id="1070528"/>
    <lineage>
        <taxon>unclassified sequences</taxon>
        <taxon>metagenomes</taxon>
        <taxon>organismal metagenomes</taxon>
    </lineage>
</organism>
<dbReference type="Pfam" id="PF04777">
    <property type="entry name" value="Evr1_Alr"/>
    <property type="match status" value="1"/>
</dbReference>
<evidence type="ECO:0000256" key="6">
    <source>
        <dbReference type="ARBA" id="ARBA00023157"/>
    </source>
</evidence>
<dbReference type="AlphaFoldDB" id="A0A6C0BHU8"/>
<evidence type="ECO:0000256" key="4">
    <source>
        <dbReference type="ARBA" id="ARBA00022827"/>
    </source>
</evidence>
<dbReference type="EMBL" id="MN739158">
    <property type="protein sequence ID" value="QHS91294.1"/>
    <property type="molecule type" value="Genomic_DNA"/>
</dbReference>
<dbReference type="PROSITE" id="PS51324">
    <property type="entry name" value="ERV_ALR"/>
    <property type="match status" value="1"/>
</dbReference>
<dbReference type="InterPro" id="IPR017905">
    <property type="entry name" value="ERV/ALR_sulphydryl_oxidase"/>
</dbReference>
<evidence type="ECO:0000256" key="2">
    <source>
        <dbReference type="ARBA" id="ARBA00012512"/>
    </source>
</evidence>